<comment type="similarity">
    <text evidence="1">Belongs to the metallo-dependent hydrolases superfamily. Hydantoinase/dihydropyrimidinase family.</text>
</comment>
<dbReference type="Pfam" id="PF01979">
    <property type="entry name" value="Amidohydro_1"/>
    <property type="match status" value="1"/>
</dbReference>
<name>A0A9W7W6J5_9PEZI</name>
<sequence length="578" mass="63416">MSDYDLVVINGVVVTDQDVSRADLAVKGEKIVGVGEPGSFNQAKVIRIIDADGAYITPGGIDAHVHLEEPPLFGKGLSADTFETGSRSAVCGGTTTLVVFAPQAKTEDTLLATLESTHAKAKDKCYSDYSFHLLVANPSEHALSEFPALREAGISSLKIYMTYAALQLNDGQILDVLLAARQHGITTMIHAENNDLILWMTKQLEQRKMFQPKYHATSHPAMAEIEATYRAICLSEFIDAPILLVHISSPAAAAHIKQAQDRGLPIHAETCPQYLFLTKHDLDKPGFEGGKAVCSPPPRESEQDQEGIWQGLENGTFTIVSSDHCPFFYDNYEIGKKTCITEEYPEGHFKYIPNGIPGVETRLPLLMSAGRLPPTKFVELTSANPAKLYGLWPRKGAFVPGESDADLVIWYPEGKMPPFELRNEMLHHNVDYTPYEGRRFEQWPRFTVLRGRVVWDRDDGGLVGVSGQGTFSCKTVSPLIQSLIKDEGVGEAQGGVSFVEVEMDSPDLGGVNGLPLRYGINSIPTLLAFDRQEPQIETKTGRLEDLKSKEFLRKWIEVEAGRHGSGGGGGSLFGLFGR</sequence>
<dbReference type="InterPro" id="IPR011778">
    <property type="entry name" value="Hydantoinase/dihydroPyrase"/>
</dbReference>
<dbReference type="EMBL" id="RIBY02000247">
    <property type="protein sequence ID" value="KAH9844701.1"/>
    <property type="molecule type" value="Genomic_DNA"/>
</dbReference>
<dbReference type="Gene3D" id="2.30.40.10">
    <property type="entry name" value="Urease, subunit C, domain 1"/>
    <property type="match status" value="1"/>
</dbReference>
<protein>
    <submittedName>
        <fullName evidence="5">Amidohydrolase family</fullName>
    </submittedName>
</protein>
<dbReference type="InterPro" id="IPR006680">
    <property type="entry name" value="Amidohydro-rel"/>
</dbReference>
<evidence type="ECO:0000256" key="1">
    <source>
        <dbReference type="ARBA" id="ARBA00008829"/>
    </source>
</evidence>
<dbReference type="SUPFAM" id="SSF51338">
    <property type="entry name" value="Composite domain of metallo-dependent hydrolases"/>
    <property type="match status" value="1"/>
</dbReference>
<dbReference type="AlphaFoldDB" id="A0A9W7W6J5"/>
<evidence type="ECO:0000259" key="4">
    <source>
        <dbReference type="Pfam" id="PF01979"/>
    </source>
</evidence>
<keyword evidence="2" id="KW-0597">Phosphoprotein</keyword>
<proteinExistence type="inferred from homology"/>
<dbReference type="Proteomes" id="UP001138500">
    <property type="component" value="Unassembled WGS sequence"/>
</dbReference>
<evidence type="ECO:0000256" key="3">
    <source>
        <dbReference type="PIRSR" id="PIRSR611778-50"/>
    </source>
</evidence>
<dbReference type="InterPro" id="IPR011059">
    <property type="entry name" value="Metal-dep_hydrolase_composite"/>
</dbReference>
<dbReference type="PANTHER" id="PTHR11647">
    <property type="entry name" value="HYDRANTOINASE/DIHYDROPYRIMIDINASE FAMILY MEMBER"/>
    <property type="match status" value="1"/>
</dbReference>
<evidence type="ECO:0000313" key="5">
    <source>
        <dbReference type="EMBL" id="KAH9844701.1"/>
    </source>
</evidence>
<feature type="domain" description="Amidohydrolase-related" evidence="4">
    <location>
        <begin position="55"/>
        <end position="454"/>
    </location>
</feature>
<dbReference type="InterPro" id="IPR050378">
    <property type="entry name" value="Metallo-dep_Hydrolases_sf"/>
</dbReference>
<feature type="modified residue" description="N6-carboxylysine" evidence="3">
    <location>
        <position position="158"/>
    </location>
</feature>
<comment type="caution">
    <text evidence="5">The sequence shown here is derived from an EMBL/GenBank/DDBJ whole genome shotgun (WGS) entry which is preliminary data.</text>
</comment>
<evidence type="ECO:0000313" key="6">
    <source>
        <dbReference type="Proteomes" id="UP001138500"/>
    </source>
</evidence>
<dbReference type="NCBIfam" id="TIGR02033">
    <property type="entry name" value="D-hydantoinase"/>
    <property type="match status" value="1"/>
</dbReference>
<keyword evidence="6" id="KW-1185">Reference proteome</keyword>
<dbReference type="Gene3D" id="3.20.20.140">
    <property type="entry name" value="Metal-dependent hydrolases"/>
    <property type="match status" value="1"/>
</dbReference>
<dbReference type="InterPro" id="IPR036249">
    <property type="entry name" value="Thioredoxin-like_sf"/>
</dbReference>
<reference evidence="5 6" key="2">
    <citation type="journal article" date="2021" name="Curr. Genet.">
        <title>Genetic response to nitrogen starvation in the aggressive Eucalyptus foliar pathogen Teratosphaeria destructans.</title>
        <authorList>
            <person name="Havenga M."/>
            <person name="Wingfield B.D."/>
            <person name="Wingfield M.J."/>
            <person name="Dreyer L.L."/>
            <person name="Roets F."/>
            <person name="Aylward J."/>
        </authorList>
    </citation>
    <scope>NUCLEOTIDE SEQUENCE [LARGE SCALE GENOMIC DNA]</scope>
    <source>
        <strain evidence="5">CMW44962</strain>
    </source>
</reference>
<dbReference type="FunFam" id="3.20.20.140:FF:000217">
    <property type="entry name" value="Dihydropyrimidinase-related protein 1"/>
    <property type="match status" value="1"/>
</dbReference>
<organism evidence="5 6">
    <name type="scientific">Teratosphaeria destructans</name>
    <dbReference type="NCBI Taxonomy" id="418781"/>
    <lineage>
        <taxon>Eukaryota</taxon>
        <taxon>Fungi</taxon>
        <taxon>Dikarya</taxon>
        <taxon>Ascomycota</taxon>
        <taxon>Pezizomycotina</taxon>
        <taxon>Dothideomycetes</taxon>
        <taxon>Dothideomycetidae</taxon>
        <taxon>Mycosphaerellales</taxon>
        <taxon>Teratosphaeriaceae</taxon>
        <taxon>Teratosphaeria</taxon>
    </lineage>
</organism>
<dbReference type="SUPFAM" id="SSF51556">
    <property type="entry name" value="Metallo-dependent hydrolases"/>
    <property type="match status" value="1"/>
</dbReference>
<accession>A0A9W7W6J5</accession>
<dbReference type="PANTHER" id="PTHR11647:SF96">
    <property type="entry name" value="AMIDOHYDROLASE-RELATED DOMAIN-CONTAINING PROTEIN"/>
    <property type="match status" value="1"/>
</dbReference>
<evidence type="ECO:0000256" key="2">
    <source>
        <dbReference type="ARBA" id="ARBA00022553"/>
    </source>
</evidence>
<dbReference type="CDD" id="cd01314">
    <property type="entry name" value="D-HYD"/>
    <property type="match status" value="1"/>
</dbReference>
<dbReference type="OrthoDB" id="1924787at2759"/>
<dbReference type="CDD" id="cd02947">
    <property type="entry name" value="TRX_family"/>
    <property type="match status" value="1"/>
</dbReference>
<dbReference type="InterPro" id="IPR032466">
    <property type="entry name" value="Metal_Hydrolase"/>
</dbReference>
<gene>
    <name evidence="5" type="ORF">Tdes44962_MAKER07175</name>
</gene>
<dbReference type="SUPFAM" id="SSF52833">
    <property type="entry name" value="Thioredoxin-like"/>
    <property type="match status" value="1"/>
</dbReference>
<comment type="PTM">
    <text evidence="3">Carbamylation allows a single lysine to coordinate two divalent metal cations.</text>
</comment>
<dbReference type="GO" id="GO:0005737">
    <property type="term" value="C:cytoplasm"/>
    <property type="evidence" value="ECO:0007669"/>
    <property type="project" value="InterPro"/>
</dbReference>
<reference evidence="5 6" key="1">
    <citation type="journal article" date="2018" name="IMA Fungus">
        <title>IMA Genome-F 10: Nine draft genome sequences of Claviceps purpurea s.lat., including C. arundinis, C. humidiphila, and C. cf. spartinae, pseudomolecules for the pitch canker pathogen Fusarium circinatum, draft genome of Davidsoniella eucalypti, Grosmannia galeiformis, Quambalaria eucalypti, and Teratosphaeria destructans.</title>
        <authorList>
            <person name="Wingfield B.D."/>
            <person name="Liu M."/>
            <person name="Nguyen H.D."/>
            <person name="Lane F.A."/>
            <person name="Morgan S.W."/>
            <person name="De Vos L."/>
            <person name="Wilken P.M."/>
            <person name="Duong T.A."/>
            <person name="Aylward J."/>
            <person name="Coetzee M.P."/>
            <person name="Dadej K."/>
            <person name="De Beer Z.W."/>
            <person name="Findlay W."/>
            <person name="Havenga M."/>
            <person name="Kolarik M."/>
            <person name="Menzies J.G."/>
            <person name="Naidoo K."/>
            <person name="Pochopski O."/>
            <person name="Shoukouhi P."/>
            <person name="Santana Q.C."/>
            <person name="Seifert K.A."/>
            <person name="Soal N."/>
            <person name="Steenkamp E.T."/>
            <person name="Tatham C.T."/>
            <person name="van der Nest M.A."/>
            <person name="Wingfield M.J."/>
        </authorList>
    </citation>
    <scope>NUCLEOTIDE SEQUENCE [LARGE SCALE GENOMIC DNA]</scope>
    <source>
        <strain evidence="5">CMW44962</strain>
    </source>
</reference>
<dbReference type="GO" id="GO:0016810">
    <property type="term" value="F:hydrolase activity, acting on carbon-nitrogen (but not peptide) bonds"/>
    <property type="evidence" value="ECO:0007669"/>
    <property type="project" value="InterPro"/>
</dbReference>